<dbReference type="InterPro" id="IPR017896">
    <property type="entry name" value="4Fe4S_Fe-S-bd"/>
</dbReference>
<dbReference type="SUPFAM" id="SSF46548">
    <property type="entry name" value="alpha-helical ferredoxin"/>
    <property type="match status" value="1"/>
</dbReference>
<dbReference type="InterPro" id="IPR017900">
    <property type="entry name" value="4Fe4S_Fe_S_CS"/>
</dbReference>
<keyword evidence="7 9" id="KW-0408">Iron</keyword>
<comment type="function">
    <text evidence="9">Catalyzes the conversion of epoxyqueuosine (oQ) to queuosine (Q), which is a hypermodified base found in the wobble positions of tRNA(Asp), tRNA(Asn), tRNA(His) and tRNA(Tyr).</text>
</comment>
<keyword evidence="4 9" id="KW-0479">Metal-binding</keyword>
<feature type="active site" description="Proton donor" evidence="9">
    <location>
        <position position="147"/>
    </location>
</feature>
<feature type="binding site" evidence="9">
    <location>
        <position position="182"/>
    </location>
    <ligand>
        <name>cob(II)alamin</name>
        <dbReference type="ChEBI" id="CHEBI:16304"/>
    </ligand>
</feature>
<evidence type="ECO:0000313" key="12">
    <source>
        <dbReference type="Proteomes" id="UP001595536"/>
    </source>
</evidence>
<feature type="binding site" evidence="9">
    <location>
        <position position="261"/>
    </location>
    <ligand>
        <name>[4Fe-4S] cluster</name>
        <dbReference type="ChEBI" id="CHEBI:49883"/>
        <label>1</label>
    </ligand>
</feature>
<comment type="cofactor">
    <cofactor evidence="9">
        <name>[4Fe-4S] cluster</name>
        <dbReference type="ChEBI" id="CHEBI:49883"/>
    </cofactor>
    <text evidence="9">Binds 2 [4Fe-4S] clusters per monomer.</text>
</comment>
<comment type="similarity">
    <text evidence="9">Belongs to the QueG family.</text>
</comment>
<dbReference type="PROSITE" id="PS51379">
    <property type="entry name" value="4FE4S_FER_2"/>
    <property type="match status" value="1"/>
</dbReference>
<keyword evidence="1 9" id="KW-0004">4Fe-4S</keyword>
<name>A0ABV7LBE4_9HYPH</name>
<feature type="binding site" evidence="9">
    <location>
        <position position="204"/>
    </location>
    <ligand>
        <name>[4Fe-4S] cluster</name>
        <dbReference type="ChEBI" id="CHEBI:49883"/>
        <label>1</label>
    </ligand>
</feature>
<dbReference type="Gene3D" id="3.30.70.20">
    <property type="match status" value="1"/>
</dbReference>
<evidence type="ECO:0000256" key="7">
    <source>
        <dbReference type="ARBA" id="ARBA00023004"/>
    </source>
</evidence>
<evidence type="ECO:0000256" key="5">
    <source>
        <dbReference type="ARBA" id="ARBA00022785"/>
    </source>
</evidence>
<keyword evidence="9" id="KW-0170">Cobalt</keyword>
<dbReference type="EMBL" id="JBHRUV010000004">
    <property type="protein sequence ID" value="MFC3264935.1"/>
    <property type="molecule type" value="Genomic_DNA"/>
</dbReference>
<keyword evidence="3 9" id="KW-0819">tRNA processing</keyword>
<dbReference type="InterPro" id="IPR013542">
    <property type="entry name" value="QueG_DUF1730"/>
</dbReference>
<feature type="binding site" evidence="9">
    <location>
        <position position="257"/>
    </location>
    <ligand>
        <name>[4Fe-4S] cluster</name>
        <dbReference type="ChEBI" id="CHEBI:49883"/>
        <label>2</label>
    </ligand>
</feature>
<dbReference type="RefSeq" id="WP_376831967.1">
    <property type="nucleotide sequence ID" value="NZ_JBHLWR010000006.1"/>
</dbReference>
<keyword evidence="6 9" id="KW-0560">Oxidoreductase</keyword>
<evidence type="ECO:0000256" key="6">
    <source>
        <dbReference type="ARBA" id="ARBA00023002"/>
    </source>
</evidence>
<evidence type="ECO:0000313" key="11">
    <source>
        <dbReference type="EMBL" id="MFC3264935.1"/>
    </source>
</evidence>
<comment type="caution">
    <text evidence="9">Lacks conserved residue(s) required for the propagation of feature annotation.</text>
</comment>
<feature type="binding site" evidence="9">
    <location>
        <position position="227"/>
    </location>
    <ligand>
        <name>[4Fe-4S] cluster</name>
        <dbReference type="ChEBI" id="CHEBI:49883"/>
        <label>2</label>
    </ligand>
</feature>
<dbReference type="Pfam" id="PF13484">
    <property type="entry name" value="Fer4_16"/>
    <property type="match status" value="1"/>
</dbReference>
<comment type="caution">
    <text evidence="11">The sequence shown here is derived from an EMBL/GenBank/DDBJ whole genome shotgun (WGS) entry which is preliminary data.</text>
</comment>
<feature type="binding site" evidence="9">
    <location>
        <begin position="254"/>
        <end position="255"/>
    </location>
    <ligand>
        <name>cob(II)alamin</name>
        <dbReference type="ChEBI" id="CHEBI:16304"/>
    </ligand>
</feature>
<sequence length="388" mass="41096">MADHRARPAGGARLAGEALKQAVIARALAEGFDVAGVAPATALPETGERLRAWLAAGYHGDMAWMAEGVERRASPTGMWPGARSALVLGLNYAPDSDPLAMLQARDRGVISVYASRRDYHDVIKGRLKQVAGFLASRAGAQVKVFVDTAPLMEKPLAELAGLGWQGKHTALLSRTFGAWLFLGVILTDADLPPDAPGRQRCGSCRACLDACPTDAFPAPFQLDARRCIAYLTIEHAGPIPHALRAAMGNRIFGCDDCLAVCPWNKFARASRDAKLALNPLHEAPPLAELLALDDAAFRARFAGTPVKRAGRARFLRNVLVAAGNSGDRALAPQAAALLADPAPLVRGAAVWALARLDRSALAARAATGRAAETDPDVLAEWRMALDGM</sequence>
<feature type="binding site" evidence="9">
    <location>
        <position position="201"/>
    </location>
    <ligand>
        <name>[4Fe-4S] cluster</name>
        <dbReference type="ChEBI" id="CHEBI:49883"/>
        <label>1</label>
    </ligand>
</feature>
<keyword evidence="8 9" id="KW-0411">Iron-sulfur</keyword>
<proteinExistence type="inferred from homology"/>
<evidence type="ECO:0000259" key="10">
    <source>
        <dbReference type="PROSITE" id="PS51379"/>
    </source>
</evidence>
<evidence type="ECO:0000256" key="3">
    <source>
        <dbReference type="ARBA" id="ARBA00022694"/>
    </source>
</evidence>
<dbReference type="PROSITE" id="PS00198">
    <property type="entry name" value="4FE4S_FER_1"/>
    <property type="match status" value="1"/>
</dbReference>
<accession>A0ABV7LBE4</accession>
<feature type="domain" description="4Fe-4S ferredoxin-type" evidence="10">
    <location>
        <begin position="191"/>
        <end position="221"/>
    </location>
</feature>
<evidence type="ECO:0000256" key="9">
    <source>
        <dbReference type="HAMAP-Rule" id="MF_00916"/>
    </source>
</evidence>
<reference evidence="12" key="1">
    <citation type="journal article" date="2019" name="Int. J. Syst. Evol. Microbiol.">
        <title>The Global Catalogue of Microorganisms (GCM) 10K type strain sequencing project: providing services to taxonomists for standard genome sequencing and annotation.</title>
        <authorList>
            <consortium name="The Broad Institute Genomics Platform"/>
            <consortium name="The Broad Institute Genome Sequencing Center for Infectious Disease"/>
            <person name="Wu L."/>
            <person name="Ma J."/>
        </authorList>
    </citation>
    <scope>NUCLEOTIDE SEQUENCE [LARGE SCALE GENOMIC DNA]</scope>
    <source>
        <strain evidence="12">CCM 7941</strain>
    </source>
</reference>
<gene>
    <name evidence="9 11" type="primary">queG</name>
    <name evidence="11" type="ORF">ACFOEX_00995</name>
</gene>
<dbReference type="PANTHER" id="PTHR30002:SF4">
    <property type="entry name" value="EPOXYQUEUOSINE REDUCTASE"/>
    <property type="match status" value="1"/>
</dbReference>
<feature type="binding site" evidence="9">
    <location>
        <position position="207"/>
    </location>
    <ligand>
        <name>[4Fe-4S] cluster</name>
        <dbReference type="ChEBI" id="CHEBI:49883"/>
        <label>1</label>
    </ligand>
</feature>
<comment type="catalytic activity">
    <reaction evidence="9">
        <text>epoxyqueuosine(34) in tRNA + AH2 = queuosine(34) in tRNA + A + H2O</text>
        <dbReference type="Rhea" id="RHEA:32159"/>
        <dbReference type="Rhea" id="RHEA-COMP:18571"/>
        <dbReference type="Rhea" id="RHEA-COMP:18582"/>
        <dbReference type="ChEBI" id="CHEBI:13193"/>
        <dbReference type="ChEBI" id="CHEBI:15377"/>
        <dbReference type="ChEBI" id="CHEBI:17499"/>
        <dbReference type="ChEBI" id="CHEBI:194431"/>
        <dbReference type="ChEBI" id="CHEBI:194443"/>
        <dbReference type="EC" id="1.17.99.6"/>
    </reaction>
</comment>
<feature type="binding site" evidence="9">
    <location>
        <position position="72"/>
    </location>
    <ligand>
        <name>cob(II)alamin</name>
        <dbReference type="ChEBI" id="CHEBI:16304"/>
    </ligand>
</feature>
<protein>
    <recommendedName>
        <fullName evidence="9">Epoxyqueuosine reductase</fullName>
        <ecNumber evidence="9">1.17.99.6</ecNumber>
    </recommendedName>
    <alternativeName>
        <fullName evidence="9">Queuosine biosynthesis protein QueG</fullName>
    </alternativeName>
</protein>
<dbReference type="Proteomes" id="UP001595536">
    <property type="component" value="Unassembled WGS sequence"/>
</dbReference>
<evidence type="ECO:0000256" key="1">
    <source>
        <dbReference type="ARBA" id="ARBA00022485"/>
    </source>
</evidence>
<dbReference type="PANTHER" id="PTHR30002">
    <property type="entry name" value="EPOXYQUEUOSINE REDUCTASE"/>
    <property type="match status" value="1"/>
</dbReference>
<keyword evidence="12" id="KW-1185">Reference proteome</keyword>
<dbReference type="GO" id="GO:0052693">
    <property type="term" value="F:epoxyqueuosine reductase activity"/>
    <property type="evidence" value="ECO:0007669"/>
    <property type="project" value="UniProtKB-EC"/>
</dbReference>
<dbReference type="HAMAP" id="MF_00916">
    <property type="entry name" value="QueG"/>
    <property type="match status" value="1"/>
</dbReference>
<feature type="binding site" evidence="9">
    <location>
        <position position="211"/>
    </location>
    <ligand>
        <name>[4Fe-4S] cluster</name>
        <dbReference type="ChEBI" id="CHEBI:49883"/>
        <label>2</label>
    </ligand>
</feature>
<dbReference type="EC" id="1.17.99.6" evidence="9"/>
<comment type="subcellular location">
    <subcellularLocation>
        <location evidence="9">Cytoplasm</location>
    </subcellularLocation>
</comment>
<feature type="binding site" evidence="9">
    <location>
        <position position="254"/>
    </location>
    <ligand>
        <name>[4Fe-4S] cluster</name>
        <dbReference type="ChEBI" id="CHEBI:49883"/>
        <label>2</label>
    </ligand>
</feature>
<evidence type="ECO:0000256" key="4">
    <source>
        <dbReference type="ARBA" id="ARBA00022723"/>
    </source>
</evidence>
<keyword evidence="2 9" id="KW-0963">Cytoplasm</keyword>
<feature type="binding site" evidence="9">
    <location>
        <position position="171"/>
    </location>
    <ligand>
        <name>cob(II)alamin</name>
        <dbReference type="ChEBI" id="CHEBI:16304"/>
    </ligand>
</feature>
<keyword evidence="5 9" id="KW-0671">Queuosine biosynthesis</keyword>
<comment type="pathway">
    <text evidence="9">tRNA modification; tRNA-queuosine biosynthesis.</text>
</comment>
<keyword evidence="9" id="KW-0846">Cobalamin</keyword>
<dbReference type="Pfam" id="PF08331">
    <property type="entry name" value="QueG_DUF1730"/>
    <property type="match status" value="1"/>
</dbReference>
<evidence type="ECO:0000256" key="8">
    <source>
        <dbReference type="ARBA" id="ARBA00023014"/>
    </source>
</evidence>
<dbReference type="InterPro" id="IPR004453">
    <property type="entry name" value="QueG"/>
</dbReference>
<evidence type="ECO:0000256" key="2">
    <source>
        <dbReference type="ARBA" id="ARBA00022490"/>
    </source>
</evidence>
<organism evidence="11 12">
    <name type="scientific">Camelimonas abortus</name>
    <dbReference type="NCBI Taxonomy" id="1017184"/>
    <lineage>
        <taxon>Bacteria</taxon>
        <taxon>Pseudomonadati</taxon>
        <taxon>Pseudomonadota</taxon>
        <taxon>Alphaproteobacteria</taxon>
        <taxon>Hyphomicrobiales</taxon>
        <taxon>Chelatococcaceae</taxon>
        <taxon>Camelimonas</taxon>
    </lineage>
</organism>
<dbReference type="NCBIfam" id="TIGR00276">
    <property type="entry name" value="tRNA epoxyqueuosine(34) reductase QueG"/>
    <property type="match status" value="1"/>
</dbReference>
<comment type="subunit">
    <text evidence="9">Monomer.</text>
</comment>
<feature type="binding site" evidence="9">
    <location>
        <position position="147"/>
    </location>
    <ligand>
        <name>cob(II)alamin</name>
        <dbReference type="ChEBI" id="CHEBI:16304"/>
    </ligand>
</feature>
<comment type="cofactor">
    <cofactor evidence="9">
        <name>cob(II)alamin</name>
        <dbReference type="ChEBI" id="CHEBI:16304"/>
    </cofactor>
</comment>